<feature type="non-terminal residue" evidence="1">
    <location>
        <position position="1"/>
    </location>
</feature>
<evidence type="ECO:0000313" key="1">
    <source>
        <dbReference type="EMBL" id="RDX96179.1"/>
    </source>
</evidence>
<evidence type="ECO:0000313" key="2">
    <source>
        <dbReference type="Proteomes" id="UP000257109"/>
    </source>
</evidence>
<protein>
    <recommendedName>
        <fullName evidence="3">Reverse transcriptase domain-containing protein</fullName>
    </recommendedName>
</protein>
<comment type="caution">
    <text evidence="1">The sequence shown here is derived from an EMBL/GenBank/DDBJ whole genome shotgun (WGS) entry which is preliminary data.</text>
</comment>
<proteinExistence type="predicted"/>
<dbReference type="EMBL" id="QJKJ01003951">
    <property type="protein sequence ID" value="RDX96179.1"/>
    <property type="molecule type" value="Genomic_DNA"/>
</dbReference>
<dbReference type="OrthoDB" id="1928766at2759"/>
<dbReference type="Proteomes" id="UP000257109">
    <property type="component" value="Unassembled WGS sequence"/>
</dbReference>
<evidence type="ECO:0008006" key="3">
    <source>
        <dbReference type="Google" id="ProtNLM"/>
    </source>
</evidence>
<dbReference type="InterPro" id="IPR043128">
    <property type="entry name" value="Rev_trsase/Diguanyl_cyclase"/>
</dbReference>
<dbReference type="AlphaFoldDB" id="A0A371H091"/>
<dbReference type="SUPFAM" id="SSF56672">
    <property type="entry name" value="DNA/RNA polymerases"/>
    <property type="match status" value="1"/>
</dbReference>
<dbReference type="Gene3D" id="3.30.70.270">
    <property type="match status" value="1"/>
</dbReference>
<organism evidence="1 2">
    <name type="scientific">Mucuna pruriens</name>
    <name type="common">Velvet bean</name>
    <name type="synonym">Dolichos pruriens</name>
    <dbReference type="NCBI Taxonomy" id="157652"/>
    <lineage>
        <taxon>Eukaryota</taxon>
        <taxon>Viridiplantae</taxon>
        <taxon>Streptophyta</taxon>
        <taxon>Embryophyta</taxon>
        <taxon>Tracheophyta</taxon>
        <taxon>Spermatophyta</taxon>
        <taxon>Magnoliopsida</taxon>
        <taxon>eudicotyledons</taxon>
        <taxon>Gunneridae</taxon>
        <taxon>Pentapetalae</taxon>
        <taxon>rosids</taxon>
        <taxon>fabids</taxon>
        <taxon>Fabales</taxon>
        <taxon>Fabaceae</taxon>
        <taxon>Papilionoideae</taxon>
        <taxon>50 kb inversion clade</taxon>
        <taxon>NPAAA clade</taxon>
        <taxon>indigoferoid/millettioid clade</taxon>
        <taxon>Phaseoleae</taxon>
        <taxon>Mucuna</taxon>
    </lineage>
</organism>
<accession>A0A371H091</accession>
<dbReference type="InterPro" id="IPR043502">
    <property type="entry name" value="DNA/RNA_pol_sf"/>
</dbReference>
<dbReference type="Gene3D" id="3.10.10.10">
    <property type="entry name" value="HIV Type 1 Reverse Transcriptase, subunit A, domain 1"/>
    <property type="match status" value="1"/>
</dbReference>
<sequence>MTIPVLYTVVDVPASYNIIIGRPALNRLGAVVSTKHLCMKFPVGRKVGSVWDDSHVALRCYEDSLRVGARPPGGAVNALELDLDPRDRYQHEGPHPPKDLKEIRLGTTKIGTAMNLEEEDLLVTFLRANRDVFAWLVEDMPSVDPEFICHQLSIVQGAKLVAQKKRKQGEEKREVAREETSKLLSAGFVREVQYPTWLANVVMVKKPSGKWRMCTDYTNLNKACPKDPYPLSSIDRLVDSVAGFALLSFMDAYSGYNQI</sequence>
<reference evidence="1" key="1">
    <citation type="submission" date="2018-05" db="EMBL/GenBank/DDBJ databases">
        <title>Draft genome of Mucuna pruriens seed.</title>
        <authorList>
            <person name="Nnadi N.E."/>
            <person name="Vos R."/>
            <person name="Hasami M.H."/>
            <person name="Devisetty U.K."/>
            <person name="Aguiy J.C."/>
        </authorList>
    </citation>
    <scope>NUCLEOTIDE SEQUENCE [LARGE SCALE GENOMIC DNA]</scope>
    <source>
        <strain evidence="1">JCA_2017</strain>
    </source>
</reference>
<dbReference type="PANTHER" id="PTHR24559">
    <property type="entry name" value="TRANSPOSON TY3-I GAG-POL POLYPROTEIN"/>
    <property type="match status" value="1"/>
</dbReference>
<dbReference type="InterPro" id="IPR053134">
    <property type="entry name" value="RNA-dir_DNA_polymerase"/>
</dbReference>
<keyword evidence="2" id="KW-1185">Reference proteome</keyword>
<name>A0A371H091_MUCPR</name>
<dbReference type="PANTHER" id="PTHR24559:SF430">
    <property type="entry name" value="RNA-DIRECTED DNA POLYMERASE"/>
    <property type="match status" value="1"/>
</dbReference>
<dbReference type="CDD" id="cd01647">
    <property type="entry name" value="RT_LTR"/>
    <property type="match status" value="1"/>
</dbReference>
<gene>
    <name evidence="1" type="ORF">CR513_21190</name>
</gene>